<feature type="region of interest" description="Disordered" evidence="1">
    <location>
        <begin position="171"/>
        <end position="191"/>
    </location>
</feature>
<organism evidence="3 4">
    <name type="scientific">Plicaturopsis crispa FD-325 SS-3</name>
    <dbReference type="NCBI Taxonomy" id="944288"/>
    <lineage>
        <taxon>Eukaryota</taxon>
        <taxon>Fungi</taxon>
        <taxon>Dikarya</taxon>
        <taxon>Basidiomycota</taxon>
        <taxon>Agaricomycotina</taxon>
        <taxon>Agaricomycetes</taxon>
        <taxon>Agaricomycetidae</taxon>
        <taxon>Amylocorticiales</taxon>
        <taxon>Amylocorticiaceae</taxon>
        <taxon>Plicatura</taxon>
        <taxon>Plicaturopsis crispa</taxon>
    </lineage>
</organism>
<dbReference type="Proteomes" id="UP000053263">
    <property type="component" value="Unassembled WGS sequence"/>
</dbReference>
<keyword evidence="2" id="KW-0812">Transmembrane</keyword>
<feature type="transmembrane region" description="Helical" evidence="2">
    <location>
        <begin position="380"/>
        <end position="399"/>
    </location>
</feature>
<sequence length="404" mass="42765">MPVRTSAPGRRNAAHPLPITFLFNVLGLTSEFNRDGLDSRAHTPSAPFQYHGHTRLAPHTPPLPPCTCGRLPPGNTPSAHTHARPACKHVGNACARIGDDHTRVRVNSYLPAGRAHAYPRLAIARAHLRINDVKCHTHKGSAHADLRIGGAPARVRMPGTPAHVLIPPISAPLPTSSTHEPHTRTRLPTPRSGHPIDIASRHPPVHPHIPAARLTRASVLHPPPPGQARLCTINVHGLLRIACVHAHPIPSTYTLARSSPAPPQRVRPPAHELSANAPGCLIGSARPTWISDTHAHRGDAGASRDRSSTAGVHVGWSGNGGGGFVALRRAWGRLRVGWGGKEGGGFVAQRGPWGRLRVGWGGKEGGGSVAQRGAWARLRAWWALALAVVAVVVLLDGFAGGDVA</sequence>
<keyword evidence="4" id="KW-1185">Reference proteome</keyword>
<name>A0A0C9SRI9_PLICR</name>
<dbReference type="HOGENOM" id="CLU_681719_0_0_1"/>
<keyword evidence="2" id="KW-1133">Transmembrane helix</keyword>
<dbReference type="EMBL" id="KN832570">
    <property type="protein sequence ID" value="KII84702.1"/>
    <property type="molecule type" value="Genomic_DNA"/>
</dbReference>
<dbReference type="AlphaFoldDB" id="A0A0C9SRI9"/>
<evidence type="ECO:0000313" key="3">
    <source>
        <dbReference type="EMBL" id="KII84702.1"/>
    </source>
</evidence>
<evidence type="ECO:0000256" key="2">
    <source>
        <dbReference type="SAM" id="Phobius"/>
    </source>
</evidence>
<gene>
    <name evidence="3" type="ORF">PLICRDRAFT_179504</name>
</gene>
<reference evidence="3 4" key="1">
    <citation type="submission" date="2014-06" db="EMBL/GenBank/DDBJ databases">
        <title>Evolutionary Origins and Diversification of the Mycorrhizal Mutualists.</title>
        <authorList>
            <consortium name="DOE Joint Genome Institute"/>
            <consortium name="Mycorrhizal Genomics Consortium"/>
            <person name="Kohler A."/>
            <person name="Kuo A."/>
            <person name="Nagy L.G."/>
            <person name="Floudas D."/>
            <person name="Copeland A."/>
            <person name="Barry K.W."/>
            <person name="Cichocki N."/>
            <person name="Veneault-Fourrey C."/>
            <person name="LaButti K."/>
            <person name="Lindquist E.A."/>
            <person name="Lipzen A."/>
            <person name="Lundell T."/>
            <person name="Morin E."/>
            <person name="Murat C."/>
            <person name="Riley R."/>
            <person name="Ohm R."/>
            <person name="Sun H."/>
            <person name="Tunlid A."/>
            <person name="Henrissat B."/>
            <person name="Grigoriev I.V."/>
            <person name="Hibbett D.S."/>
            <person name="Martin F."/>
        </authorList>
    </citation>
    <scope>NUCLEOTIDE SEQUENCE [LARGE SCALE GENOMIC DNA]</scope>
    <source>
        <strain evidence="3 4">FD-325 SS-3</strain>
    </source>
</reference>
<evidence type="ECO:0000256" key="1">
    <source>
        <dbReference type="SAM" id="MobiDB-lite"/>
    </source>
</evidence>
<keyword evidence="2" id="KW-0472">Membrane</keyword>
<evidence type="ECO:0000313" key="4">
    <source>
        <dbReference type="Proteomes" id="UP000053263"/>
    </source>
</evidence>
<protein>
    <submittedName>
        <fullName evidence="3">Unplaced genomic scaffold PLICRscaffold_17, whole genome shotgun sequence</fullName>
    </submittedName>
</protein>
<accession>A0A0C9SRI9</accession>
<proteinExistence type="predicted"/>